<evidence type="ECO:0000313" key="14">
    <source>
        <dbReference type="EMBL" id="EEB45031.1"/>
    </source>
</evidence>
<evidence type="ECO:0000256" key="2">
    <source>
        <dbReference type="ARBA" id="ARBA00009696"/>
    </source>
</evidence>
<keyword evidence="11 13" id="KW-0998">Cell outer membrane</keyword>
<reference evidence="14 15" key="1">
    <citation type="submission" date="2008-10" db="EMBL/GenBank/DDBJ databases">
        <title>Draft genome sequence of Providencia alcalifaciens (DSM 30120).</title>
        <authorList>
            <person name="Sudarsanam P."/>
            <person name="Ley R."/>
            <person name="Guruge J."/>
            <person name="Turnbaugh P.J."/>
            <person name="Mahowald M."/>
            <person name="Liep D."/>
            <person name="Gordon J."/>
        </authorList>
    </citation>
    <scope>NUCLEOTIDE SEQUENCE [LARGE SCALE GENOMIC DNA]</scope>
    <source>
        <strain evidence="14 15">DSM 30120</strain>
    </source>
</reference>
<evidence type="ECO:0000256" key="10">
    <source>
        <dbReference type="ARBA" id="ARBA00023186"/>
    </source>
</evidence>
<evidence type="ECO:0000256" key="7">
    <source>
        <dbReference type="ARBA" id="ARBA00022927"/>
    </source>
</evidence>
<dbReference type="SUPFAM" id="SSF89392">
    <property type="entry name" value="Prokaryotic lipoproteins and lipoprotein localization factors"/>
    <property type="match status" value="1"/>
</dbReference>
<evidence type="ECO:0000256" key="3">
    <source>
        <dbReference type="ARBA" id="ARBA00011245"/>
    </source>
</evidence>
<evidence type="ECO:0000256" key="12">
    <source>
        <dbReference type="ARBA" id="ARBA00023288"/>
    </source>
</evidence>
<evidence type="ECO:0000256" key="9">
    <source>
        <dbReference type="ARBA" id="ARBA00023139"/>
    </source>
</evidence>
<evidence type="ECO:0000256" key="5">
    <source>
        <dbReference type="ARBA" id="ARBA00022448"/>
    </source>
</evidence>
<keyword evidence="6 13" id="KW-0732">Signal</keyword>
<name>B6XI68_9GAMM</name>
<keyword evidence="5 13" id="KW-0813">Transport</keyword>
<keyword evidence="8 13" id="KW-0472">Membrane</keyword>
<proteinExistence type="inferred from homology"/>
<keyword evidence="10 13" id="KW-0143">Chaperone</keyword>
<keyword evidence="12 13" id="KW-0449">Lipoprotein</keyword>
<dbReference type="PROSITE" id="PS51257">
    <property type="entry name" value="PROKAR_LIPOPROTEIN"/>
    <property type="match status" value="1"/>
</dbReference>
<dbReference type="eggNOG" id="COG3017">
    <property type="taxonomic scope" value="Bacteria"/>
</dbReference>
<reference evidence="14 15" key="2">
    <citation type="submission" date="2008-10" db="EMBL/GenBank/DDBJ databases">
        <authorList>
            <person name="Fulton L."/>
            <person name="Clifton S."/>
            <person name="Fulton B."/>
            <person name="Xu J."/>
            <person name="Minx P."/>
            <person name="Pepin K.H."/>
            <person name="Johnson M."/>
            <person name="Bhonagiri V."/>
            <person name="Nash W.E."/>
            <person name="Mardis E.R."/>
            <person name="Wilson R.K."/>
        </authorList>
    </citation>
    <scope>NUCLEOTIDE SEQUENCE [LARGE SCALE GENOMIC DNA]</scope>
    <source>
        <strain evidence="14 15">DSM 30120</strain>
    </source>
</reference>
<dbReference type="EMBL" id="ABXW01000053">
    <property type="protein sequence ID" value="EEB45031.1"/>
    <property type="molecule type" value="Genomic_DNA"/>
</dbReference>
<dbReference type="GO" id="GO:0015031">
    <property type="term" value="P:protein transport"/>
    <property type="evidence" value="ECO:0007669"/>
    <property type="project" value="UniProtKB-KW"/>
</dbReference>
<dbReference type="HAMAP" id="MF_00233">
    <property type="entry name" value="LolB"/>
    <property type="match status" value="1"/>
</dbReference>
<dbReference type="GO" id="GO:0009279">
    <property type="term" value="C:cell outer membrane"/>
    <property type="evidence" value="ECO:0007669"/>
    <property type="project" value="UniProtKB-SubCell"/>
</dbReference>
<dbReference type="GO" id="GO:0044874">
    <property type="term" value="P:lipoprotein localization to outer membrane"/>
    <property type="evidence" value="ECO:0007669"/>
    <property type="project" value="UniProtKB-UniRule"/>
</dbReference>
<dbReference type="Gene3D" id="2.50.20.10">
    <property type="entry name" value="Lipoprotein localisation LolA/LolB/LppX"/>
    <property type="match status" value="1"/>
</dbReference>
<dbReference type="AlphaFoldDB" id="B6XI68"/>
<evidence type="ECO:0000256" key="6">
    <source>
        <dbReference type="ARBA" id="ARBA00022729"/>
    </source>
</evidence>
<dbReference type="InterPro" id="IPR029046">
    <property type="entry name" value="LolA/LolB/LppX"/>
</dbReference>
<accession>B6XI68</accession>
<gene>
    <name evidence="13 14" type="primary">lolB</name>
    <name evidence="14" type="ORF">PROVALCAL_03057</name>
</gene>
<evidence type="ECO:0000256" key="11">
    <source>
        <dbReference type="ARBA" id="ARBA00023237"/>
    </source>
</evidence>
<dbReference type="Pfam" id="PF03550">
    <property type="entry name" value="LolB"/>
    <property type="match status" value="1"/>
</dbReference>
<comment type="subunit">
    <text evidence="3 13">Monomer.</text>
</comment>
<evidence type="ECO:0000256" key="13">
    <source>
        <dbReference type="HAMAP-Rule" id="MF_00233"/>
    </source>
</evidence>
<protein>
    <recommendedName>
        <fullName evidence="4 13">Outer-membrane lipoprotein LolB</fullName>
    </recommendedName>
</protein>
<keyword evidence="7 13" id="KW-0653">Protein transport</keyword>
<evidence type="ECO:0000256" key="4">
    <source>
        <dbReference type="ARBA" id="ARBA00016202"/>
    </source>
</evidence>
<dbReference type="InterPro" id="IPR004565">
    <property type="entry name" value="OM_lipoprot_LolB"/>
</dbReference>
<dbReference type="Proteomes" id="UP000003729">
    <property type="component" value="Unassembled WGS sequence"/>
</dbReference>
<evidence type="ECO:0000256" key="1">
    <source>
        <dbReference type="ARBA" id="ARBA00004459"/>
    </source>
</evidence>
<evidence type="ECO:0000256" key="8">
    <source>
        <dbReference type="ARBA" id="ARBA00023136"/>
    </source>
</evidence>
<comment type="caution">
    <text evidence="14">The sequence shown here is derived from an EMBL/GenBank/DDBJ whole genome shotgun (WGS) entry which is preliminary data.</text>
</comment>
<comment type="function">
    <text evidence="13">Plays a critical role in the incorporation of lipoproteins in the outer membrane after they are released by the LolA protein.</text>
</comment>
<comment type="similarity">
    <text evidence="2 13">Belongs to the LolB family.</text>
</comment>
<organism evidence="14 15">
    <name type="scientific">Providencia alcalifaciens DSM 30120</name>
    <dbReference type="NCBI Taxonomy" id="520999"/>
    <lineage>
        <taxon>Bacteria</taxon>
        <taxon>Pseudomonadati</taxon>
        <taxon>Pseudomonadota</taxon>
        <taxon>Gammaproteobacteria</taxon>
        <taxon>Enterobacterales</taxon>
        <taxon>Morganellaceae</taxon>
        <taxon>Providencia</taxon>
    </lineage>
</organism>
<dbReference type="NCBIfam" id="TIGR00548">
    <property type="entry name" value="lolB"/>
    <property type="match status" value="1"/>
</dbReference>
<keyword evidence="9 13" id="KW-0564">Palmitate</keyword>
<sequence length="228" mass="26108">MLRIDMQFFSALSFIRPAKGFLRLIPLSALFLTACVTTSQNTTKETSSSSDEQWQKHQAQVSELRDYQTRGSFVYIGGQGTGTETKTYAKFFWQQYTPEKYRLLLTNPLGTRELELSVEPDLTKLITKDGQTHMSDVPSELIYQLTGMDIPIDELTAWLVGSPGRASEYTLDSNHLLKSVTFKVNGETWNLDYLSYDTKTTPMLPNQMELHQKDKIIKLKMDSWTLKK</sequence>
<dbReference type="CDD" id="cd16326">
    <property type="entry name" value="LolB"/>
    <property type="match status" value="1"/>
</dbReference>
<comment type="subcellular location">
    <subcellularLocation>
        <location evidence="1 13">Cell outer membrane</location>
        <topology evidence="1 13">Lipid-anchor</topology>
    </subcellularLocation>
</comment>
<evidence type="ECO:0000313" key="15">
    <source>
        <dbReference type="Proteomes" id="UP000003729"/>
    </source>
</evidence>